<accession>A0A7W5DXA2</accession>
<evidence type="ECO:0000256" key="1">
    <source>
        <dbReference type="ARBA" id="ARBA00022448"/>
    </source>
</evidence>
<keyword evidence="2" id="KW-0547">Nucleotide-binding</keyword>
<protein>
    <submittedName>
        <fullName evidence="5">ABC-type nitrate/sulfonate/bicarbonate transport system ATPase subunit</fullName>
    </submittedName>
</protein>
<dbReference type="InterPro" id="IPR003439">
    <property type="entry name" value="ABC_transporter-like_ATP-bd"/>
</dbReference>
<dbReference type="CDD" id="cd03293">
    <property type="entry name" value="ABC_NrtD_SsuB_transporters"/>
    <property type="match status" value="1"/>
</dbReference>
<evidence type="ECO:0000259" key="4">
    <source>
        <dbReference type="PROSITE" id="PS50893"/>
    </source>
</evidence>
<reference evidence="5 6" key="1">
    <citation type="submission" date="2020-08" db="EMBL/GenBank/DDBJ databases">
        <title>Genomic Encyclopedia of Type Strains, Phase III (KMG-III): the genomes of soil and plant-associated and newly described type strains.</title>
        <authorList>
            <person name="Whitman W."/>
        </authorList>
    </citation>
    <scope>NUCLEOTIDE SEQUENCE [LARGE SCALE GENOMIC DNA]</scope>
    <source>
        <strain evidence="5 6">CECT 8075</strain>
    </source>
</reference>
<keyword evidence="6" id="KW-1185">Reference proteome</keyword>
<dbReference type="EMBL" id="JACHXU010000006">
    <property type="protein sequence ID" value="MBB3206238.1"/>
    <property type="molecule type" value="Genomic_DNA"/>
</dbReference>
<comment type="caution">
    <text evidence="5">The sequence shown here is derived from an EMBL/GenBank/DDBJ whole genome shotgun (WGS) entry which is preliminary data.</text>
</comment>
<keyword evidence="3" id="KW-0067">ATP-binding</keyword>
<dbReference type="GO" id="GO:0005524">
    <property type="term" value="F:ATP binding"/>
    <property type="evidence" value="ECO:0007669"/>
    <property type="project" value="UniProtKB-KW"/>
</dbReference>
<evidence type="ECO:0000313" key="5">
    <source>
        <dbReference type="EMBL" id="MBB3206238.1"/>
    </source>
</evidence>
<dbReference type="InterPro" id="IPR017871">
    <property type="entry name" value="ABC_transporter-like_CS"/>
</dbReference>
<keyword evidence="1" id="KW-0813">Transport</keyword>
<dbReference type="InterPro" id="IPR027417">
    <property type="entry name" value="P-loop_NTPase"/>
</dbReference>
<dbReference type="GO" id="GO:0016887">
    <property type="term" value="F:ATP hydrolysis activity"/>
    <property type="evidence" value="ECO:0007669"/>
    <property type="project" value="InterPro"/>
</dbReference>
<dbReference type="InterPro" id="IPR050166">
    <property type="entry name" value="ABC_transporter_ATP-bind"/>
</dbReference>
<name>A0A7W5DXA2_9BACT</name>
<sequence length="305" mass="33702">MSWETRFRLLRTSDSIESSRRDDILPTPPLSTVVLKSTSNPETNAGTENAVTVRHATVEFGGGRRSRDRVKAIDNVDIPIRAGERLALVGQSGCGKTTLLRVVAGLQSLTSGQCEHHNPGSTSFVFQQPALLPWRRVIRNVQLPLELQSGNHNAVSARDAATAALKEVELSDATRRFPYQLSGGMKMRVSIARALVTRPDLLLLDEPFAALDDLLRTQLGELVTRLWRAHRFTVVMVTHNISEAIALSDRICVMHDGRISSVLENPVTQSQRDASVERSEDVRRTPEFAEFYGVVSDQLREAAGT</sequence>
<dbReference type="PROSITE" id="PS50893">
    <property type="entry name" value="ABC_TRANSPORTER_2"/>
    <property type="match status" value="1"/>
</dbReference>
<dbReference type="Gene3D" id="3.40.50.300">
    <property type="entry name" value="P-loop containing nucleotide triphosphate hydrolases"/>
    <property type="match status" value="1"/>
</dbReference>
<dbReference type="AlphaFoldDB" id="A0A7W5DXA2"/>
<gene>
    <name evidence="5" type="ORF">FHS27_002047</name>
</gene>
<dbReference type="PANTHER" id="PTHR42788:SF20">
    <property type="entry name" value="ABC TRANSPORTER ATP-BINDING PROTEIN"/>
    <property type="match status" value="1"/>
</dbReference>
<dbReference type="InterPro" id="IPR003593">
    <property type="entry name" value="AAA+_ATPase"/>
</dbReference>
<evidence type="ECO:0000313" key="6">
    <source>
        <dbReference type="Proteomes" id="UP000536179"/>
    </source>
</evidence>
<dbReference type="RefSeq" id="WP_246419374.1">
    <property type="nucleotide sequence ID" value="NZ_JACHXU010000006.1"/>
</dbReference>
<dbReference type="SMART" id="SM00382">
    <property type="entry name" value="AAA"/>
    <property type="match status" value="1"/>
</dbReference>
<dbReference type="SUPFAM" id="SSF52540">
    <property type="entry name" value="P-loop containing nucleoside triphosphate hydrolases"/>
    <property type="match status" value="1"/>
</dbReference>
<dbReference type="Proteomes" id="UP000536179">
    <property type="component" value="Unassembled WGS sequence"/>
</dbReference>
<evidence type="ECO:0000256" key="2">
    <source>
        <dbReference type="ARBA" id="ARBA00022741"/>
    </source>
</evidence>
<feature type="domain" description="ABC transporter" evidence="4">
    <location>
        <begin position="53"/>
        <end position="281"/>
    </location>
</feature>
<proteinExistence type="predicted"/>
<evidence type="ECO:0000256" key="3">
    <source>
        <dbReference type="ARBA" id="ARBA00022840"/>
    </source>
</evidence>
<dbReference type="PROSITE" id="PS00211">
    <property type="entry name" value="ABC_TRANSPORTER_1"/>
    <property type="match status" value="1"/>
</dbReference>
<dbReference type="PANTHER" id="PTHR42788">
    <property type="entry name" value="TAURINE IMPORT ATP-BINDING PROTEIN-RELATED"/>
    <property type="match status" value="1"/>
</dbReference>
<organism evidence="5 6">
    <name type="scientific">Aporhodopirellula rubra</name>
    <dbReference type="NCBI Taxonomy" id="980271"/>
    <lineage>
        <taxon>Bacteria</taxon>
        <taxon>Pseudomonadati</taxon>
        <taxon>Planctomycetota</taxon>
        <taxon>Planctomycetia</taxon>
        <taxon>Pirellulales</taxon>
        <taxon>Pirellulaceae</taxon>
        <taxon>Aporhodopirellula</taxon>
    </lineage>
</organism>
<dbReference type="Pfam" id="PF00005">
    <property type="entry name" value="ABC_tran"/>
    <property type="match status" value="1"/>
</dbReference>